<dbReference type="EMBL" id="JAEEAQ010001463">
    <property type="protein sequence ID" value="MBI0320388.1"/>
    <property type="molecule type" value="Genomic_DNA"/>
</dbReference>
<evidence type="ECO:0000313" key="1">
    <source>
        <dbReference type="EMBL" id="MBI0320388.1"/>
    </source>
</evidence>
<dbReference type="Proteomes" id="UP000638849">
    <property type="component" value="Unassembled WGS sequence"/>
</dbReference>
<organism evidence="1 2">
    <name type="scientific">Streptomyces javensis</name>
    <dbReference type="NCBI Taxonomy" id="114698"/>
    <lineage>
        <taxon>Bacteria</taxon>
        <taxon>Bacillati</taxon>
        <taxon>Actinomycetota</taxon>
        <taxon>Actinomycetes</taxon>
        <taxon>Kitasatosporales</taxon>
        <taxon>Streptomycetaceae</taxon>
        <taxon>Streptomyces</taxon>
        <taxon>Streptomyces violaceusniger group</taxon>
    </lineage>
</organism>
<reference evidence="1 2" key="1">
    <citation type="submission" date="2020-12" db="EMBL/GenBank/DDBJ databases">
        <authorList>
            <person name="Kusuma A.B."/>
            <person name="Nouioui I."/>
            <person name="Goodfellow M."/>
        </authorList>
    </citation>
    <scope>NUCLEOTIDE SEQUENCE [LARGE SCALE GENOMIC DNA]</scope>
    <source>
        <strain evidence="1 2">DSM 41764</strain>
    </source>
</reference>
<evidence type="ECO:0000313" key="2">
    <source>
        <dbReference type="Proteomes" id="UP000638849"/>
    </source>
</evidence>
<protein>
    <submittedName>
        <fullName evidence="1">Uncharacterized protein</fullName>
    </submittedName>
</protein>
<feature type="non-terminal residue" evidence="1">
    <location>
        <position position="120"/>
    </location>
</feature>
<name>A0ABS0RSE6_9ACTN</name>
<gene>
    <name evidence="1" type="ORF">JBF12_47085</name>
</gene>
<keyword evidence="2" id="KW-1185">Reference proteome</keyword>
<sequence length="120" mass="12708">MALSISTVRLPSVAQPAAITSQSAAHGLKSSIDAATNSLHFNHPSTQHRHDRYPVGPIVRQQAPPGIPMSHTGIFQITDLTYKAGEQGDLARALQIVATCTACGSTSVWDEHEMEHVAGG</sequence>
<comment type="caution">
    <text evidence="1">The sequence shown here is derived from an EMBL/GenBank/DDBJ whole genome shotgun (WGS) entry which is preliminary data.</text>
</comment>
<accession>A0ABS0RSE6</accession>
<proteinExistence type="predicted"/>